<comment type="caution">
    <text evidence="10">The sequence shown here is derived from an EMBL/GenBank/DDBJ whole genome shotgun (WGS) entry which is preliminary data.</text>
</comment>
<dbReference type="SUPFAM" id="SSF57652">
    <property type="entry name" value="HIPIP (high potential iron protein)"/>
    <property type="match status" value="1"/>
</dbReference>
<keyword evidence="6 8" id="KW-0408">Iron</keyword>
<dbReference type="RefSeq" id="WP_117315992.1">
    <property type="nucleotide sequence ID" value="NZ_QQSW01000005.1"/>
</dbReference>
<dbReference type="Pfam" id="PF01355">
    <property type="entry name" value="HIPIP"/>
    <property type="match status" value="1"/>
</dbReference>
<evidence type="ECO:0000256" key="1">
    <source>
        <dbReference type="ARBA" id="ARBA00002137"/>
    </source>
</evidence>
<dbReference type="Proteomes" id="UP000294980">
    <property type="component" value="Unassembled WGS sequence"/>
</dbReference>
<evidence type="ECO:0000256" key="3">
    <source>
        <dbReference type="ARBA" id="ARBA00022485"/>
    </source>
</evidence>
<feature type="domain" description="High potential iron-sulfur proteins family profile" evidence="9">
    <location>
        <begin position="45"/>
        <end position="113"/>
    </location>
</feature>
<dbReference type="GO" id="GO:0019646">
    <property type="term" value="P:aerobic electron transport chain"/>
    <property type="evidence" value="ECO:0007669"/>
    <property type="project" value="InterPro"/>
</dbReference>
<comment type="similarity">
    <text evidence="8">Belongs to the high-potential iron-sulfur protein (HiPIP) family.</text>
</comment>
<dbReference type="PROSITE" id="PS51257">
    <property type="entry name" value="PROKAR_LIPOPROTEIN"/>
    <property type="match status" value="1"/>
</dbReference>
<dbReference type="InterPro" id="IPR036369">
    <property type="entry name" value="HIPIP_sf"/>
</dbReference>
<proteinExistence type="inferred from homology"/>
<reference evidence="10 11" key="1">
    <citation type="submission" date="2019-03" db="EMBL/GenBank/DDBJ databases">
        <title>Genomic Encyclopedia of Type Strains, Phase IV (KMG-IV): sequencing the most valuable type-strain genomes for metagenomic binning, comparative biology and taxonomic classification.</title>
        <authorList>
            <person name="Goeker M."/>
        </authorList>
    </citation>
    <scope>NUCLEOTIDE SEQUENCE [LARGE SCALE GENOMIC DNA]</scope>
    <source>
        <strain evidence="10 11">DSM 23344</strain>
    </source>
</reference>
<dbReference type="PROSITE" id="PS51373">
    <property type="entry name" value="HIPIP"/>
    <property type="match status" value="1"/>
</dbReference>
<evidence type="ECO:0000256" key="8">
    <source>
        <dbReference type="RuleBase" id="RU000620"/>
    </source>
</evidence>
<keyword evidence="11" id="KW-1185">Reference proteome</keyword>
<evidence type="ECO:0000313" key="11">
    <source>
        <dbReference type="Proteomes" id="UP000294980"/>
    </source>
</evidence>
<protein>
    <recommendedName>
        <fullName evidence="8">High-potential iron-sulfur protein</fullName>
        <shortName evidence="8">HiPIP</shortName>
    </recommendedName>
</protein>
<dbReference type="EMBL" id="SLWX01000006">
    <property type="protein sequence ID" value="TCO75873.1"/>
    <property type="molecule type" value="Genomic_DNA"/>
</dbReference>
<comment type="subunit">
    <text evidence="8">Homodimer.</text>
</comment>
<dbReference type="InterPro" id="IPR000170">
    <property type="entry name" value="High_potential_FeS_prot"/>
</dbReference>
<accession>A0A4R2KQ76</accession>
<dbReference type="GO" id="GO:0051539">
    <property type="term" value="F:4 iron, 4 sulfur cluster binding"/>
    <property type="evidence" value="ECO:0007669"/>
    <property type="project" value="UniProtKB-KW"/>
</dbReference>
<evidence type="ECO:0000256" key="7">
    <source>
        <dbReference type="ARBA" id="ARBA00023014"/>
    </source>
</evidence>
<evidence type="ECO:0000259" key="9">
    <source>
        <dbReference type="PROSITE" id="PS51373"/>
    </source>
</evidence>
<keyword evidence="4 8" id="KW-0479">Metal-binding</keyword>
<evidence type="ECO:0000256" key="5">
    <source>
        <dbReference type="ARBA" id="ARBA00022982"/>
    </source>
</evidence>
<dbReference type="AlphaFoldDB" id="A0A4R2KQ76"/>
<evidence type="ECO:0000313" key="10">
    <source>
        <dbReference type="EMBL" id="TCO75873.1"/>
    </source>
</evidence>
<evidence type="ECO:0000256" key="6">
    <source>
        <dbReference type="ARBA" id="ARBA00023004"/>
    </source>
</evidence>
<dbReference type="GO" id="GO:0009055">
    <property type="term" value="F:electron transfer activity"/>
    <property type="evidence" value="ECO:0007669"/>
    <property type="project" value="InterPro"/>
</dbReference>
<gene>
    <name evidence="10" type="ORF">EV688_10663</name>
</gene>
<keyword evidence="2 8" id="KW-0813">Transport</keyword>
<organism evidence="10 11">
    <name type="scientific">Chromatocurvus halotolerans</name>
    <dbReference type="NCBI Taxonomy" id="1132028"/>
    <lineage>
        <taxon>Bacteria</taxon>
        <taxon>Pseudomonadati</taxon>
        <taxon>Pseudomonadota</taxon>
        <taxon>Gammaproteobacteria</taxon>
        <taxon>Cellvibrionales</taxon>
        <taxon>Halieaceae</taxon>
        <taxon>Chromatocurvus</taxon>
    </lineage>
</organism>
<keyword evidence="7 8" id="KW-0411">Iron-sulfur</keyword>
<dbReference type="Gene3D" id="4.10.490.10">
    <property type="entry name" value="High potential iron-sulphur protein"/>
    <property type="match status" value="1"/>
</dbReference>
<keyword evidence="3 8" id="KW-0004">4Fe-4S</keyword>
<comment type="function">
    <text evidence="1 8">Specific class of high-redox-potential 4Fe-4S ferredoxins. Functions in anaerobic electron transport in most purple and in some other photosynthetic bacteria and in at least one genus (Paracoccus) of halophilic, denitrifying bacteria.</text>
</comment>
<dbReference type="OrthoDB" id="5298540at2"/>
<sequence length="113" mass="11847">MNSRMSRRTLLLRGLQIPVAGGVLMGLSACGDDPDSGGDTAMVCADPGTMTSAEESVRRTLNYVETSPDPARKCMDCEFFHAAREAGGCGTCEMFGGKPVNPGGHCDSWSVDA</sequence>
<dbReference type="GO" id="GO:0046872">
    <property type="term" value="F:metal ion binding"/>
    <property type="evidence" value="ECO:0007669"/>
    <property type="project" value="UniProtKB-KW"/>
</dbReference>
<name>A0A4R2KQ76_9GAMM</name>
<keyword evidence="5 8" id="KW-0249">Electron transport</keyword>
<evidence type="ECO:0000256" key="2">
    <source>
        <dbReference type="ARBA" id="ARBA00022448"/>
    </source>
</evidence>
<evidence type="ECO:0000256" key="4">
    <source>
        <dbReference type="ARBA" id="ARBA00022723"/>
    </source>
</evidence>